<name>A0A6B9FRK5_9HYPH</name>
<protein>
    <submittedName>
        <fullName evidence="2">Uncharacterized protein</fullName>
    </submittedName>
</protein>
<reference evidence="2 3" key="2">
    <citation type="journal article" date="2013" name="Genome Announc.">
        <title>Draft Genome Sequence of Methylobacterium mesophilicum Strain SR1.6/6, Isolated from Citrus sinensis.</title>
        <authorList>
            <person name="Marinho Almeida D."/>
            <person name="Dini-Andreote F."/>
            <person name="Camargo Neves A.A."/>
            <person name="Juca Ramos R.T."/>
            <person name="Andreote F.D."/>
            <person name="Carneiro A.R."/>
            <person name="Oliveira de Souza Lima A."/>
            <person name="Caracciolo Gomes de Sa P.H."/>
            <person name="Ribeiro Barbosa M.S."/>
            <person name="Araujo W.L."/>
            <person name="Silva A."/>
        </authorList>
    </citation>
    <scope>NUCLEOTIDE SEQUENCE [LARGE SCALE GENOMIC DNA]</scope>
    <source>
        <strain evidence="2 3">SR1.6/6</strain>
    </source>
</reference>
<evidence type="ECO:0000313" key="3">
    <source>
        <dbReference type="Proteomes" id="UP000012488"/>
    </source>
</evidence>
<evidence type="ECO:0000256" key="1">
    <source>
        <dbReference type="SAM" id="MobiDB-lite"/>
    </source>
</evidence>
<gene>
    <name evidence="2" type="ORF">MMSR116_27455</name>
</gene>
<sequence length="127" mass="14031">MLIAVRGGMDHADLAPLVGPSVGIFLDGSTEWKLARMADWGAFRREHSRLYYVARVITVSQGPSRTAPRRHSRRLSSRTSDVLRMRRTNGAQRVQSPSHGRGATKLLENEATSGTVRSAIDREPVHG</sequence>
<evidence type="ECO:0000313" key="2">
    <source>
        <dbReference type="EMBL" id="QGY05220.1"/>
    </source>
</evidence>
<dbReference type="OrthoDB" id="9072763at2"/>
<dbReference type="KEGG" id="mmes:MMSR116_27455"/>
<dbReference type="EMBL" id="CP043538">
    <property type="protein sequence ID" value="QGY05220.1"/>
    <property type="molecule type" value="Genomic_DNA"/>
</dbReference>
<dbReference type="AlphaFoldDB" id="A0A6B9FRK5"/>
<accession>A0A6B9FRK5</accession>
<organism evidence="2 3">
    <name type="scientific">Methylobacterium mesophilicum SR1.6/6</name>
    <dbReference type="NCBI Taxonomy" id="908290"/>
    <lineage>
        <taxon>Bacteria</taxon>
        <taxon>Pseudomonadati</taxon>
        <taxon>Pseudomonadota</taxon>
        <taxon>Alphaproteobacteria</taxon>
        <taxon>Hyphomicrobiales</taxon>
        <taxon>Methylobacteriaceae</taxon>
        <taxon>Methylobacterium</taxon>
    </lineage>
</organism>
<dbReference type="Proteomes" id="UP000012488">
    <property type="component" value="Chromosome"/>
</dbReference>
<proteinExistence type="predicted"/>
<reference evidence="2 3" key="1">
    <citation type="journal article" date="2012" name="Genet. Mol. Biol.">
        <title>Analysis of 16S rRNA and mxaF genes revealing insights into Methylobacterium niche-specific plant association.</title>
        <authorList>
            <person name="Dourado M.N."/>
            <person name="Andreote F.D."/>
            <person name="Dini-Andreote F."/>
            <person name="Conti R."/>
            <person name="Araujo J.M."/>
            <person name="Araujo W.L."/>
        </authorList>
    </citation>
    <scope>NUCLEOTIDE SEQUENCE [LARGE SCALE GENOMIC DNA]</scope>
    <source>
        <strain evidence="2 3">SR1.6/6</strain>
    </source>
</reference>
<feature type="region of interest" description="Disordered" evidence="1">
    <location>
        <begin position="85"/>
        <end position="127"/>
    </location>
</feature>
<dbReference type="RefSeq" id="WP_158169192.1">
    <property type="nucleotide sequence ID" value="NZ_CP043538.1"/>
</dbReference>
<feature type="compositionally biased region" description="Polar residues" evidence="1">
    <location>
        <begin position="89"/>
        <end position="98"/>
    </location>
</feature>